<feature type="signal peptide" evidence="1">
    <location>
        <begin position="1"/>
        <end position="19"/>
    </location>
</feature>
<sequence>MGFLIVSALCPLPFAPLLSLLYSIPSPLSSTHKRWDMIRLCCLQAK</sequence>
<evidence type="ECO:0000256" key="1">
    <source>
        <dbReference type="SAM" id="SignalP"/>
    </source>
</evidence>
<name>A0A2P4ZY24_9HYPO</name>
<organism evidence="2 3">
    <name type="scientific">Trichoderma gamsii</name>
    <dbReference type="NCBI Taxonomy" id="398673"/>
    <lineage>
        <taxon>Eukaryota</taxon>
        <taxon>Fungi</taxon>
        <taxon>Dikarya</taxon>
        <taxon>Ascomycota</taxon>
        <taxon>Pezizomycotina</taxon>
        <taxon>Sordariomycetes</taxon>
        <taxon>Hypocreomycetidae</taxon>
        <taxon>Hypocreales</taxon>
        <taxon>Hypocreaceae</taxon>
        <taxon>Trichoderma</taxon>
    </lineage>
</organism>
<reference evidence="2 3" key="1">
    <citation type="journal article" date="2016" name="Genome Announc.">
        <title>Draft Whole-Genome Sequence of Trichoderma gamsii T6085, a Promising Biocontrol Agent of Fusarium Head Blight on Wheat.</title>
        <authorList>
            <person name="Baroncelli R."/>
            <person name="Zapparata A."/>
            <person name="Piaggeschi G."/>
            <person name="Sarrocco S."/>
            <person name="Vannacci G."/>
        </authorList>
    </citation>
    <scope>NUCLEOTIDE SEQUENCE [LARGE SCALE GENOMIC DNA]</scope>
    <source>
        <strain evidence="2 3">T6085</strain>
    </source>
</reference>
<dbReference type="GeneID" id="36347396"/>
<evidence type="ECO:0000313" key="2">
    <source>
        <dbReference type="EMBL" id="PON29153.1"/>
    </source>
</evidence>
<comment type="caution">
    <text evidence="2">The sequence shown here is derived from an EMBL/GenBank/DDBJ whole genome shotgun (WGS) entry which is preliminary data.</text>
</comment>
<accession>A0A2P4ZY24</accession>
<dbReference type="RefSeq" id="XP_024406361.1">
    <property type="nucleotide sequence ID" value="XM_024548958.1"/>
</dbReference>
<protein>
    <submittedName>
        <fullName evidence="2">Uncharacterized protein</fullName>
    </submittedName>
</protein>
<evidence type="ECO:0000313" key="3">
    <source>
        <dbReference type="Proteomes" id="UP000054821"/>
    </source>
</evidence>
<gene>
    <name evidence="2" type="ORF">TGAM01_v202261</name>
</gene>
<keyword evidence="3" id="KW-1185">Reference proteome</keyword>
<dbReference type="Proteomes" id="UP000054821">
    <property type="component" value="Unassembled WGS sequence"/>
</dbReference>
<feature type="chain" id="PRO_5015103487" evidence="1">
    <location>
        <begin position="20"/>
        <end position="46"/>
    </location>
</feature>
<proteinExistence type="predicted"/>
<dbReference type="EMBL" id="JPDN02000005">
    <property type="protein sequence ID" value="PON29153.1"/>
    <property type="molecule type" value="Genomic_DNA"/>
</dbReference>
<dbReference type="AlphaFoldDB" id="A0A2P4ZY24"/>
<keyword evidence="1" id="KW-0732">Signal</keyword>